<keyword evidence="3" id="KW-1185">Reference proteome</keyword>
<evidence type="ECO:0000313" key="2">
    <source>
        <dbReference type="EMBL" id="ERM96996.1"/>
    </source>
</evidence>
<protein>
    <submittedName>
        <fullName evidence="2">Uncharacterized protein</fullName>
    </submittedName>
</protein>
<reference evidence="3" key="1">
    <citation type="journal article" date="2013" name="Science">
        <title>The Amborella genome and the evolution of flowering plants.</title>
        <authorList>
            <consortium name="Amborella Genome Project"/>
        </authorList>
    </citation>
    <scope>NUCLEOTIDE SEQUENCE [LARGE SCALE GENOMIC DNA]</scope>
</reference>
<dbReference type="HOGENOM" id="CLU_2029812_0_0_1"/>
<feature type="transmembrane region" description="Helical" evidence="1">
    <location>
        <begin position="96"/>
        <end position="121"/>
    </location>
</feature>
<keyword evidence="1" id="KW-1133">Transmembrane helix</keyword>
<sequence length="122" mass="13631">MAVTSSSSSSSSLKLPSLSPLLTSKTLTWLPQLLPHRQQRPYLSLVMTSPSPQQIFRTHASKSSSTSFLAFDQIKEDVPAGVEVTETKEPGSRVRLLSFSLFAVIAFYYVRSFVLSIFLWLF</sequence>
<dbReference type="Proteomes" id="UP000017836">
    <property type="component" value="Unassembled WGS sequence"/>
</dbReference>
<dbReference type="Gramene" id="ERM96996">
    <property type="protein sequence ID" value="ERM96996"/>
    <property type="gene ID" value="AMTR_s00074p00191810"/>
</dbReference>
<gene>
    <name evidence="2" type="ORF">AMTR_s00074p00191810</name>
</gene>
<name>W1NN19_AMBTC</name>
<accession>W1NN19</accession>
<dbReference type="EMBL" id="KI396637">
    <property type="protein sequence ID" value="ERM96996.1"/>
    <property type="molecule type" value="Genomic_DNA"/>
</dbReference>
<evidence type="ECO:0000313" key="3">
    <source>
        <dbReference type="Proteomes" id="UP000017836"/>
    </source>
</evidence>
<keyword evidence="1" id="KW-0812">Transmembrane</keyword>
<dbReference type="AlphaFoldDB" id="W1NN19"/>
<proteinExistence type="predicted"/>
<evidence type="ECO:0000256" key="1">
    <source>
        <dbReference type="SAM" id="Phobius"/>
    </source>
</evidence>
<organism evidence="2 3">
    <name type="scientific">Amborella trichopoda</name>
    <dbReference type="NCBI Taxonomy" id="13333"/>
    <lineage>
        <taxon>Eukaryota</taxon>
        <taxon>Viridiplantae</taxon>
        <taxon>Streptophyta</taxon>
        <taxon>Embryophyta</taxon>
        <taxon>Tracheophyta</taxon>
        <taxon>Spermatophyta</taxon>
        <taxon>Magnoliopsida</taxon>
        <taxon>Amborellales</taxon>
        <taxon>Amborellaceae</taxon>
        <taxon>Amborella</taxon>
    </lineage>
</organism>
<keyword evidence="1" id="KW-0472">Membrane</keyword>